<organism evidence="2 3">
    <name type="scientific">Stephania yunnanensis</name>
    <dbReference type="NCBI Taxonomy" id="152371"/>
    <lineage>
        <taxon>Eukaryota</taxon>
        <taxon>Viridiplantae</taxon>
        <taxon>Streptophyta</taxon>
        <taxon>Embryophyta</taxon>
        <taxon>Tracheophyta</taxon>
        <taxon>Spermatophyta</taxon>
        <taxon>Magnoliopsida</taxon>
        <taxon>Ranunculales</taxon>
        <taxon>Menispermaceae</taxon>
        <taxon>Menispermoideae</taxon>
        <taxon>Cissampelideae</taxon>
        <taxon>Stephania</taxon>
    </lineage>
</organism>
<comment type="caution">
    <text evidence="2">The sequence shown here is derived from an EMBL/GenBank/DDBJ whole genome shotgun (WGS) entry which is preliminary data.</text>
</comment>
<dbReference type="Proteomes" id="UP001420932">
    <property type="component" value="Unassembled WGS sequence"/>
</dbReference>
<gene>
    <name evidence="2" type="ORF">Syun_023026</name>
</gene>
<keyword evidence="1" id="KW-1133">Transmembrane helix</keyword>
<dbReference type="PANTHER" id="PTHR32444:SF118">
    <property type="entry name" value="OS09G0551150 PROTEIN"/>
    <property type="match status" value="1"/>
</dbReference>
<reference evidence="2 3" key="1">
    <citation type="submission" date="2024-01" db="EMBL/GenBank/DDBJ databases">
        <title>Genome assemblies of Stephania.</title>
        <authorList>
            <person name="Yang L."/>
        </authorList>
    </citation>
    <scope>NUCLEOTIDE SEQUENCE [LARGE SCALE GENOMIC DNA]</scope>
    <source>
        <strain evidence="2">YNDBR</strain>
        <tissue evidence="2">Leaf</tissue>
    </source>
</reference>
<dbReference type="EMBL" id="JBBNAF010000010">
    <property type="protein sequence ID" value="KAK9107015.1"/>
    <property type="molecule type" value="Genomic_DNA"/>
</dbReference>
<dbReference type="AlphaFoldDB" id="A0AAP0FAL0"/>
<sequence>MQTSLLEKLFVQCLCLQGKLSLVVGDLLGIEQLERGDYIFLRVAASELQLINSDSKNTTSSSKPRDKKQFLLTAALPVMLIMLISGFFAFFLRKINLKRKGGKVTSQDLMSFDFNTKMQAMNGEFSDISKKVSKRWDAELPFFNLASISTASDNFKDANMLGSGGFGPVYKVCKAHHQLHLIEHNEKV</sequence>
<proteinExistence type="predicted"/>
<keyword evidence="1" id="KW-0812">Transmembrane</keyword>
<evidence type="ECO:0000256" key="1">
    <source>
        <dbReference type="SAM" id="Phobius"/>
    </source>
</evidence>
<protein>
    <submittedName>
        <fullName evidence="2">Uncharacterized protein</fullName>
    </submittedName>
</protein>
<keyword evidence="3" id="KW-1185">Reference proteome</keyword>
<accession>A0AAP0FAL0</accession>
<keyword evidence="1" id="KW-0472">Membrane</keyword>
<evidence type="ECO:0000313" key="3">
    <source>
        <dbReference type="Proteomes" id="UP001420932"/>
    </source>
</evidence>
<feature type="transmembrane region" description="Helical" evidence="1">
    <location>
        <begin position="70"/>
        <end position="92"/>
    </location>
</feature>
<dbReference type="Gene3D" id="3.30.200.20">
    <property type="entry name" value="Phosphorylase Kinase, domain 1"/>
    <property type="match status" value="1"/>
</dbReference>
<evidence type="ECO:0000313" key="2">
    <source>
        <dbReference type="EMBL" id="KAK9107015.1"/>
    </source>
</evidence>
<name>A0AAP0FAL0_9MAGN</name>
<dbReference type="PANTHER" id="PTHR32444">
    <property type="entry name" value="BULB-TYPE LECTIN DOMAIN-CONTAINING PROTEIN"/>
    <property type="match status" value="1"/>
</dbReference>